<evidence type="ECO:0000259" key="5">
    <source>
        <dbReference type="PROSITE" id="PS50240"/>
    </source>
</evidence>
<dbReference type="OrthoDB" id="547031at2759"/>
<reference evidence="6 7" key="2">
    <citation type="submission" date="2019-01" db="EMBL/GenBank/DDBJ databases">
        <title>The decoding of complex shrimp genome reveals the adaptation for benthos swimmer, frequently molting mechanism and breeding impact on genome.</title>
        <authorList>
            <person name="Sun Y."/>
            <person name="Gao Y."/>
            <person name="Yu Y."/>
        </authorList>
    </citation>
    <scope>NUCLEOTIDE SEQUENCE [LARGE SCALE GENOMIC DNA]</scope>
    <source>
        <tissue evidence="6">Muscle</tissue>
    </source>
</reference>
<feature type="domain" description="Peptidase S1" evidence="5">
    <location>
        <begin position="56"/>
        <end position="245"/>
    </location>
</feature>
<proteinExistence type="inferred from homology"/>
<dbReference type="SMART" id="SM00020">
    <property type="entry name" value="Tryp_SPc"/>
    <property type="match status" value="1"/>
</dbReference>
<gene>
    <name evidence="6" type="ORF">C7M84_020421</name>
</gene>
<keyword evidence="3" id="KW-0325">Glycoprotein</keyword>
<keyword evidence="2" id="KW-1015">Disulfide bond</keyword>
<name>A0A3R7LXC0_PENVA</name>
<dbReference type="InterPro" id="IPR043504">
    <property type="entry name" value="Peptidase_S1_PA_chymotrypsin"/>
</dbReference>
<dbReference type="AlphaFoldDB" id="A0A3R7LXC0"/>
<dbReference type="PRINTS" id="PR00722">
    <property type="entry name" value="CHYMOTRYPSIN"/>
</dbReference>
<dbReference type="EMBL" id="QCYY01004000">
    <property type="protein sequence ID" value="ROT61763.1"/>
    <property type="molecule type" value="Genomic_DNA"/>
</dbReference>
<evidence type="ECO:0000256" key="1">
    <source>
        <dbReference type="ARBA" id="ARBA00022729"/>
    </source>
</evidence>
<dbReference type="Proteomes" id="UP000283509">
    <property type="component" value="Unassembled WGS sequence"/>
</dbReference>
<evidence type="ECO:0000256" key="2">
    <source>
        <dbReference type="ARBA" id="ARBA00023157"/>
    </source>
</evidence>
<dbReference type="CDD" id="cd00190">
    <property type="entry name" value="Tryp_SPc"/>
    <property type="match status" value="1"/>
</dbReference>
<evidence type="ECO:0000313" key="6">
    <source>
        <dbReference type="EMBL" id="ROT61763.1"/>
    </source>
</evidence>
<dbReference type="STRING" id="6689.A0A3R7LXC0"/>
<dbReference type="InterPro" id="IPR009003">
    <property type="entry name" value="Peptidase_S1_PA"/>
</dbReference>
<organism evidence="6 7">
    <name type="scientific">Penaeus vannamei</name>
    <name type="common">Whiteleg shrimp</name>
    <name type="synonym">Litopenaeus vannamei</name>
    <dbReference type="NCBI Taxonomy" id="6689"/>
    <lineage>
        <taxon>Eukaryota</taxon>
        <taxon>Metazoa</taxon>
        <taxon>Ecdysozoa</taxon>
        <taxon>Arthropoda</taxon>
        <taxon>Crustacea</taxon>
        <taxon>Multicrustacea</taxon>
        <taxon>Malacostraca</taxon>
        <taxon>Eumalacostraca</taxon>
        <taxon>Eucarida</taxon>
        <taxon>Decapoda</taxon>
        <taxon>Dendrobranchiata</taxon>
        <taxon>Penaeoidea</taxon>
        <taxon>Penaeidae</taxon>
        <taxon>Penaeus</taxon>
    </lineage>
</organism>
<dbReference type="PROSITE" id="PS00134">
    <property type="entry name" value="TRYPSIN_HIS"/>
    <property type="match status" value="1"/>
</dbReference>
<dbReference type="InterPro" id="IPR051487">
    <property type="entry name" value="Ser/Thr_Proteases_Immune/Dev"/>
</dbReference>
<evidence type="ECO:0000256" key="3">
    <source>
        <dbReference type="ARBA" id="ARBA00023180"/>
    </source>
</evidence>
<sequence length="245" mass="26738">AICSFLNSEPLVCCPSQSLPVTAVNTPPTRPPPVVQTPPPSRANVQCGSRGIADKIIDGEDAPLGAWPWMVVLRGSINGRRSWFCGGVLVSERYVLTAAHCFKERLGLVLEIARIGEHTLSINPDCSKGRCAPPPQDIPVERIIRHPQYGSPCTECNDIALLRLSRPAVLHPRFVAPVCLPTNPVQDMGFSEQEFQGKAAWAAGWGSTARDFSVSRRPDVLQQVQLPIQELNYCDRLRGLSQTPG</sequence>
<keyword evidence="1" id="KW-0732">Signal</keyword>
<dbReference type="GO" id="GO:0004252">
    <property type="term" value="F:serine-type endopeptidase activity"/>
    <property type="evidence" value="ECO:0007669"/>
    <property type="project" value="InterPro"/>
</dbReference>
<dbReference type="InterPro" id="IPR001314">
    <property type="entry name" value="Peptidase_S1A"/>
</dbReference>
<dbReference type="InterPro" id="IPR018114">
    <property type="entry name" value="TRYPSIN_HIS"/>
</dbReference>
<keyword evidence="7" id="KW-1185">Reference proteome</keyword>
<comment type="caution">
    <text evidence="6">The sequence shown here is derived from an EMBL/GenBank/DDBJ whole genome shotgun (WGS) entry which is preliminary data.</text>
</comment>
<dbReference type="Gene3D" id="2.40.10.10">
    <property type="entry name" value="Trypsin-like serine proteases"/>
    <property type="match status" value="2"/>
</dbReference>
<feature type="non-terminal residue" evidence="6">
    <location>
        <position position="1"/>
    </location>
</feature>
<accession>A0A3R7LXC0</accession>
<dbReference type="GO" id="GO:0006508">
    <property type="term" value="P:proteolysis"/>
    <property type="evidence" value="ECO:0007669"/>
    <property type="project" value="InterPro"/>
</dbReference>
<dbReference type="Pfam" id="PF00089">
    <property type="entry name" value="Trypsin"/>
    <property type="match status" value="1"/>
</dbReference>
<dbReference type="SUPFAM" id="SSF50494">
    <property type="entry name" value="Trypsin-like serine proteases"/>
    <property type="match status" value="1"/>
</dbReference>
<protein>
    <submittedName>
        <fullName evidence="6">Prophenoloxide activating enzyme III</fullName>
    </submittedName>
</protein>
<comment type="similarity">
    <text evidence="4">Belongs to the peptidase S1 family. CLIP subfamily.</text>
</comment>
<dbReference type="PROSITE" id="PS50240">
    <property type="entry name" value="TRYPSIN_DOM"/>
    <property type="match status" value="1"/>
</dbReference>
<dbReference type="FunFam" id="2.40.10.10:FF:000028">
    <property type="entry name" value="Serine protease easter"/>
    <property type="match status" value="1"/>
</dbReference>
<dbReference type="InterPro" id="IPR001254">
    <property type="entry name" value="Trypsin_dom"/>
</dbReference>
<evidence type="ECO:0000256" key="4">
    <source>
        <dbReference type="ARBA" id="ARBA00024195"/>
    </source>
</evidence>
<evidence type="ECO:0000313" key="7">
    <source>
        <dbReference type="Proteomes" id="UP000283509"/>
    </source>
</evidence>
<dbReference type="PANTHER" id="PTHR24256">
    <property type="entry name" value="TRYPTASE-RELATED"/>
    <property type="match status" value="1"/>
</dbReference>
<reference evidence="6 7" key="1">
    <citation type="submission" date="2018-04" db="EMBL/GenBank/DDBJ databases">
        <authorList>
            <person name="Zhang X."/>
            <person name="Yuan J."/>
            <person name="Li F."/>
            <person name="Xiang J."/>
        </authorList>
    </citation>
    <scope>NUCLEOTIDE SEQUENCE [LARGE SCALE GENOMIC DNA]</scope>
    <source>
        <tissue evidence="6">Muscle</tissue>
    </source>
</reference>